<evidence type="ECO:0000313" key="2">
    <source>
        <dbReference type="Proteomes" id="UP000594014"/>
    </source>
</evidence>
<dbReference type="Proteomes" id="UP000594014">
    <property type="component" value="Chromosome"/>
</dbReference>
<protein>
    <submittedName>
        <fullName evidence="1">Alpha-ketoacid dehydrogenase subunit beta</fullName>
    </submittedName>
</protein>
<organism evidence="1 2">
    <name type="scientific">Anoxybacterium hadale</name>
    <dbReference type="NCBI Taxonomy" id="3408580"/>
    <lineage>
        <taxon>Bacteria</taxon>
        <taxon>Bacillati</taxon>
        <taxon>Bacillota</taxon>
        <taxon>Clostridia</taxon>
        <taxon>Peptostreptococcales</taxon>
        <taxon>Anaerovoracaceae</taxon>
        <taxon>Anoxybacterium</taxon>
    </lineage>
</organism>
<accession>A0ACD1AGG6</accession>
<gene>
    <name evidence="1" type="ORF">FRZ06_19645</name>
</gene>
<evidence type="ECO:0000313" key="1">
    <source>
        <dbReference type="EMBL" id="QOX65409.1"/>
    </source>
</evidence>
<sequence>MSEITYAQAIKEAMSEEMRRDENVFLMGEDVGLYGGAFGVSVGMFEEFGEERVRDTPISEAVIAGAAAGAAVTGMRPIAEIMFSDFTTISMDQLVNQAAKMRYMFGGKAKVPMVLRTPGGSGTGAAAQHSQSLEAWFCHVPGLKVVIPSTPYDAKGLLKAAIRDDNPVIFIEQKLLYRRKGEVPEGDYIIELGKADVKREGKDVTIISYGRMIPPCLKVAEELAAEGIDVEVVDPRTLLPLDKDTLIQSAKKTGRVLIVHEAVQTGGFGGEIAAVLADSEAFYYLDAPIKRLGGLDIPIPYCPELEKNAVPTEEKIKEAIKTLMKGSAKA</sequence>
<name>A0ACD1AGG6_9FIRM</name>
<dbReference type="EMBL" id="CP042469">
    <property type="protein sequence ID" value="QOX65409.1"/>
    <property type="molecule type" value="Genomic_DNA"/>
</dbReference>
<reference evidence="1" key="1">
    <citation type="submission" date="2019-08" db="EMBL/GenBank/DDBJ databases">
        <title>Genome sequence of Clostridiales bacterium MT110.</title>
        <authorList>
            <person name="Cao J."/>
        </authorList>
    </citation>
    <scope>NUCLEOTIDE SEQUENCE</scope>
    <source>
        <strain evidence="1">MT110</strain>
    </source>
</reference>
<proteinExistence type="predicted"/>
<keyword evidence="2" id="KW-1185">Reference proteome</keyword>